<keyword evidence="2" id="KW-1185">Reference proteome</keyword>
<protein>
    <submittedName>
        <fullName evidence="1">Uncharacterized protein</fullName>
    </submittedName>
</protein>
<name>A0ACC0YC04_9ROSI</name>
<evidence type="ECO:0000313" key="2">
    <source>
        <dbReference type="Proteomes" id="UP001163603"/>
    </source>
</evidence>
<dbReference type="EMBL" id="CM047743">
    <property type="protein sequence ID" value="KAJ0031573.1"/>
    <property type="molecule type" value="Genomic_DNA"/>
</dbReference>
<sequence length="334" mass="38442">MNPNQEDNLLASVVEDIVLLAETQMSYWLKRLGIEPVFCDGLRVMDANTIGDRVHGVDWQGEEELGITHEQGWWDRYWVFRQGRAIIHGSTPVQSRSIWVARVDPTVIKPLVKRVEADELGQSYNINAAMATRINIRPGMTWTPVLVKPLLNLFLVHCHWLSHATPEASLAHCSHDLSFSILKHFHNLSEGWTNFRVGVPAAGHDVTKHREAVIWNNWPYAFIHHSKCCLYCSHVLEGKQTRNELPKDNPKAIDIHFLCIGPMLDHLSEIIDKGTQKNQQKHITVDINNIFYENVMSTIPVEMRFIQELTPKECTYSQHQYNRLKINVCSQEDQ</sequence>
<reference evidence="2" key="1">
    <citation type="journal article" date="2023" name="G3 (Bethesda)">
        <title>Genome assembly and association tests identify interacting loci associated with vigor, precocity, and sex in interspecific pistachio rootstocks.</title>
        <authorList>
            <person name="Palmer W."/>
            <person name="Jacygrad E."/>
            <person name="Sagayaradj S."/>
            <person name="Cavanaugh K."/>
            <person name="Han R."/>
            <person name="Bertier L."/>
            <person name="Beede B."/>
            <person name="Kafkas S."/>
            <person name="Golino D."/>
            <person name="Preece J."/>
            <person name="Michelmore R."/>
        </authorList>
    </citation>
    <scope>NUCLEOTIDE SEQUENCE [LARGE SCALE GENOMIC DNA]</scope>
</reference>
<evidence type="ECO:0000313" key="1">
    <source>
        <dbReference type="EMBL" id="KAJ0031573.1"/>
    </source>
</evidence>
<proteinExistence type="predicted"/>
<gene>
    <name evidence="1" type="ORF">Pint_12671</name>
</gene>
<accession>A0ACC0YC04</accession>
<organism evidence="1 2">
    <name type="scientific">Pistacia integerrima</name>
    <dbReference type="NCBI Taxonomy" id="434235"/>
    <lineage>
        <taxon>Eukaryota</taxon>
        <taxon>Viridiplantae</taxon>
        <taxon>Streptophyta</taxon>
        <taxon>Embryophyta</taxon>
        <taxon>Tracheophyta</taxon>
        <taxon>Spermatophyta</taxon>
        <taxon>Magnoliopsida</taxon>
        <taxon>eudicotyledons</taxon>
        <taxon>Gunneridae</taxon>
        <taxon>Pentapetalae</taxon>
        <taxon>rosids</taxon>
        <taxon>malvids</taxon>
        <taxon>Sapindales</taxon>
        <taxon>Anacardiaceae</taxon>
        <taxon>Pistacia</taxon>
    </lineage>
</organism>
<comment type="caution">
    <text evidence="1">The sequence shown here is derived from an EMBL/GenBank/DDBJ whole genome shotgun (WGS) entry which is preliminary data.</text>
</comment>
<dbReference type="Proteomes" id="UP001163603">
    <property type="component" value="Chromosome 8"/>
</dbReference>